<keyword evidence="3" id="KW-0479">Metal-binding</keyword>
<accession>A0A8C4T7S7</accession>
<protein>
    <submittedName>
        <fullName evidence="14">Zinc finger protein 300-like</fullName>
    </submittedName>
</protein>
<evidence type="ECO:0000256" key="6">
    <source>
        <dbReference type="ARBA" id="ARBA00022833"/>
    </source>
</evidence>
<evidence type="ECO:0000256" key="4">
    <source>
        <dbReference type="ARBA" id="ARBA00022737"/>
    </source>
</evidence>
<dbReference type="PROSITE" id="PS50157">
    <property type="entry name" value="ZINC_FINGER_C2H2_2"/>
    <property type="match status" value="4"/>
</dbReference>
<dbReference type="GO" id="GO:0000978">
    <property type="term" value="F:RNA polymerase II cis-regulatory region sequence-specific DNA binding"/>
    <property type="evidence" value="ECO:0007669"/>
    <property type="project" value="TreeGrafter"/>
</dbReference>
<dbReference type="AlphaFoldDB" id="A0A8C4T7S7"/>
<dbReference type="GO" id="GO:0031519">
    <property type="term" value="C:PcG protein complex"/>
    <property type="evidence" value="ECO:0007669"/>
    <property type="project" value="TreeGrafter"/>
</dbReference>
<comment type="similarity">
    <text evidence="2">Belongs to the krueppel C2H2-type zinc-finger protein family.</text>
</comment>
<dbReference type="GO" id="GO:0000785">
    <property type="term" value="C:chromatin"/>
    <property type="evidence" value="ECO:0007669"/>
    <property type="project" value="TreeGrafter"/>
</dbReference>
<dbReference type="OrthoDB" id="40579at2759"/>
<dbReference type="GO" id="GO:0000981">
    <property type="term" value="F:DNA-binding transcription factor activity, RNA polymerase II-specific"/>
    <property type="evidence" value="ECO:0007669"/>
    <property type="project" value="TreeGrafter"/>
</dbReference>
<keyword evidence="9" id="KW-0804">Transcription</keyword>
<evidence type="ECO:0000256" key="7">
    <source>
        <dbReference type="ARBA" id="ARBA00023015"/>
    </source>
</evidence>
<dbReference type="SUPFAM" id="SSF57667">
    <property type="entry name" value="beta-beta-alpha zinc fingers"/>
    <property type="match status" value="3"/>
</dbReference>
<evidence type="ECO:0000256" key="9">
    <source>
        <dbReference type="ARBA" id="ARBA00023163"/>
    </source>
</evidence>
<evidence type="ECO:0000256" key="2">
    <source>
        <dbReference type="ARBA" id="ARBA00006991"/>
    </source>
</evidence>
<feature type="domain" description="C2H2-type" evidence="13">
    <location>
        <begin position="227"/>
        <end position="254"/>
    </location>
</feature>
<evidence type="ECO:0000256" key="1">
    <source>
        <dbReference type="ARBA" id="ARBA00004123"/>
    </source>
</evidence>
<feature type="region of interest" description="Disordered" evidence="12">
    <location>
        <begin position="75"/>
        <end position="109"/>
    </location>
</feature>
<dbReference type="Proteomes" id="UP000694620">
    <property type="component" value="Unassembled WGS sequence"/>
</dbReference>
<sequence>MASANGDSTDERLVRIKQEDCEWETLAGLHLKPADAEGGTSVFKVEECEGEIVQVKAEESEDLPNHESGNLFKQDISEESHSRSQPQFTNTGPRAAQPNSMEVKSECEEKVVQKFGREREEQLATPNFQHNGSFPPSTFAETSLQCRLQNQQCKEKRKKSTRGSENLTADPLHFSSISTTETINTDQQLVSNTDQEALCAGQECRQSYINKPECKDLKSFHTRPTPYCCSECGKQFLQNNKLQKHIRIHTGEKPHCCSECGKQFSDIYNLQRHIKIHTGEKPYSCADCGKRFIKSSHLHNHARIHTGEKPYCCSECGKRFIESSHLQKHKRIHTGEKRHCCS</sequence>
<keyword evidence="15" id="KW-1185">Reference proteome</keyword>
<feature type="domain" description="C2H2-type" evidence="13">
    <location>
        <begin position="255"/>
        <end position="282"/>
    </location>
</feature>
<keyword evidence="7" id="KW-0805">Transcription regulation</keyword>
<dbReference type="GO" id="GO:0005667">
    <property type="term" value="C:transcription regulator complex"/>
    <property type="evidence" value="ECO:0007669"/>
    <property type="project" value="TreeGrafter"/>
</dbReference>
<dbReference type="Pfam" id="PF00096">
    <property type="entry name" value="zf-C2H2"/>
    <property type="match status" value="4"/>
</dbReference>
<dbReference type="FunFam" id="3.30.160.60:FF:002063">
    <property type="entry name" value="RB associated KRAB zinc finger"/>
    <property type="match status" value="2"/>
</dbReference>
<dbReference type="Gene3D" id="3.30.160.60">
    <property type="entry name" value="Classic Zinc Finger"/>
    <property type="match status" value="4"/>
</dbReference>
<evidence type="ECO:0000256" key="5">
    <source>
        <dbReference type="ARBA" id="ARBA00022771"/>
    </source>
</evidence>
<name>A0A8C4T7S7_ERPCA</name>
<reference evidence="14" key="2">
    <citation type="submission" date="2025-09" db="UniProtKB">
        <authorList>
            <consortium name="Ensembl"/>
        </authorList>
    </citation>
    <scope>IDENTIFICATION</scope>
</reference>
<proteinExistence type="inferred from homology"/>
<dbReference type="InterPro" id="IPR013087">
    <property type="entry name" value="Znf_C2H2_type"/>
</dbReference>
<dbReference type="FunFam" id="3.30.160.60:FF:000188">
    <property type="entry name" value="Zinc finger protein 787"/>
    <property type="match status" value="1"/>
</dbReference>
<keyword evidence="4" id="KW-0677">Repeat</keyword>
<reference evidence="14" key="1">
    <citation type="submission" date="2025-08" db="UniProtKB">
        <authorList>
            <consortium name="Ensembl"/>
        </authorList>
    </citation>
    <scope>IDENTIFICATION</scope>
</reference>
<feature type="domain" description="C2H2-type" evidence="13">
    <location>
        <begin position="311"/>
        <end position="338"/>
    </location>
</feature>
<evidence type="ECO:0000256" key="12">
    <source>
        <dbReference type="SAM" id="MobiDB-lite"/>
    </source>
</evidence>
<gene>
    <name evidence="14" type="primary">LOC114641551</name>
</gene>
<dbReference type="InterPro" id="IPR036236">
    <property type="entry name" value="Znf_C2H2_sf"/>
</dbReference>
<feature type="domain" description="C2H2-type" evidence="13">
    <location>
        <begin position="283"/>
        <end position="310"/>
    </location>
</feature>
<keyword evidence="8" id="KW-0238">DNA-binding</keyword>
<dbReference type="PANTHER" id="PTHR14003:SF23">
    <property type="entry name" value="ZINC FINGER PROTEIN 143"/>
    <property type="match status" value="1"/>
</dbReference>
<dbReference type="PROSITE" id="PS00028">
    <property type="entry name" value="ZINC_FINGER_C2H2_1"/>
    <property type="match status" value="4"/>
</dbReference>
<comment type="subcellular location">
    <subcellularLocation>
        <location evidence="1">Nucleus</location>
    </subcellularLocation>
</comment>
<dbReference type="GeneID" id="114641551"/>
<keyword evidence="6" id="KW-0862">Zinc</keyword>
<dbReference type="Ensembl" id="ENSECRT00000028895.1">
    <property type="protein sequence ID" value="ENSECRP00000028303.1"/>
    <property type="gene ID" value="ENSECRG00000019153.1"/>
</dbReference>
<organism evidence="14 15">
    <name type="scientific">Erpetoichthys calabaricus</name>
    <name type="common">Rope fish</name>
    <name type="synonym">Calamoichthys calabaricus</name>
    <dbReference type="NCBI Taxonomy" id="27687"/>
    <lineage>
        <taxon>Eukaryota</taxon>
        <taxon>Metazoa</taxon>
        <taxon>Chordata</taxon>
        <taxon>Craniata</taxon>
        <taxon>Vertebrata</taxon>
        <taxon>Euteleostomi</taxon>
        <taxon>Actinopterygii</taxon>
        <taxon>Polypteriformes</taxon>
        <taxon>Polypteridae</taxon>
        <taxon>Erpetoichthys</taxon>
    </lineage>
</organism>
<evidence type="ECO:0000256" key="10">
    <source>
        <dbReference type="ARBA" id="ARBA00023242"/>
    </source>
</evidence>
<dbReference type="FunFam" id="3.30.160.60:FF:002343">
    <property type="entry name" value="Zinc finger protein 33A"/>
    <property type="match status" value="1"/>
</dbReference>
<dbReference type="GO" id="GO:0008270">
    <property type="term" value="F:zinc ion binding"/>
    <property type="evidence" value="ECO:0007669"/>
    <property type="project" value="UniProtKB-KW"/>
</dbReference>
<keyword evidence="10" id="KW-0539">Nucleus</keyword>
<dbReference type="SMART" id="SM00355">
    <property type="entry name" value="ZnF_C2H2"/>
    <property type="match status" value="4"/>
</dbReference>
<feature type="compositionally biased region" description="Polar residues" evidence="12">
    <location>
        <begin position="83"/>
        <end position="102"/>
    </location>
</feature>
<dbReference type="GeneTree" id="ENSGT01150000286952"/>
<evidence type="ECO:0000256" key="3">
    <source>
        <dbReference type="ARBA" id="ARBA00022723"/>
    </source>
</evidence>
<evidence type="ECO:0000313" key="15">
    <source>
        <dbReference type="Proteomes" id="UP000694620"/>
    </source>
</evidence>
<evidence type="ECO:0000259" key="13">
    <source>
        <dbReference type="PROSITE" id="PS50157"/>
    </source>
</evidence>
<evidence type="ECO:0000256" key="8">
    <source>
        <dbReference type="ARBA" id="ARBA00023125"/>
    </source>
</evidence>
<evidence type="ECO:0000256" key="11">
    <source>
        <dbReference type="PROSITE-ProRule" id="PRU00042"/>
    </source>
</evidence>
<dbReference type="PANTHER" id="PTHR14003">
    <property type="entry name" value="TRANSCRIPTIONAL REPRESSOR PROTEIN YY"/>
    <property type="match status" value="1"/>
</dbReference>
<evidence type="ECO:0000313" key="14">
    <source>
        <dbReference type="Ensembl" id="ENSECRP00000028303.1"/>
    </source>
</evidence>
<dbReference type="RefSeq" id="XP_028646419.1">
    <property type="nucleotide sequence ID" value="XM_028790586.2"/>
</dbReference>
<keyword evidence="5 11" id="KW-0863">Zinc-finger</keyword>